<dbReference type="Pfam" id="PF00293">
    <property type="entry name" value="NUDIX"/>
    <property type="match status" value="1"/>
</dbReference>
<dbReference type="PRINTS" id="PR00502">
    <property type="entry name" value="NUDIXFAMILY"/>
</dbReference>
<dbReference type="PANTHER" id="PTHR43046">
    <property type="entry name" value="GDP-MANNOSE MANNOSYL HYDROLASE"/>
    <property type="match status" value="1"/>
</dbReference>
<dbReference type="InterPro" id="IPR015797">
    <property type="entry name" value="NUDIX_hydrolase-like_dom_sf"/>
</dbReference>
<comment type="caution">
    <text evidence="4">The sequence shown here is derived from an EMBL/GenBank/DDBJ whole genome shotgun (WGS) entry which is preliminary data.</text>
</comment>
<sequence length="141" mass="16407">MSKDALFCVGQKAFIEKDGKVLVLNDHKWGMDFPGGKIQEGEAKEDDLSSLTNSLKREVLEETGLEIEVGDPFAVWYHEFPPDHRNSGLVVYLVGFKCKYISGELELSDEHDKFIWVDKETYKELEEDDDYYRTLEKYFKI</sequence>
<proteinExistence type="predicted"/>
<dbReference type="InterPro" id="IPR000086">
    <property type="entry name" value="NUDIX_hydrolase_dom"/>
</dbReference>
<evidence type="ECO:0000313" key="5">
    <source>
        <dbReference type="Proteomes" id="UP000231466"/>
    </source>
</evidence>
<dbReference type="InterPro" id="IPR020476">
    <property type="entry name" value="Nudix_hydrolase"/>
</dbReference>
<reference evidence="5" key="1">
    <citation type="submission" date="2017-09" db="EMBL/GenBank/DDBJ databases">
        <title>Depth-based differentiation of microbial function through sediment-hosted aquifers and enrichment of novel symbionts in the deep terrestrial subsurface.</title>
        <authorList>
            <person name="Probst A.J."/>
            <person name="Ladd B."/>
            <person name="Jarett J.K."/>
            <person name="Geller-Mcgrath D.E."/>
            <person name="Sieber C.M.K."/>
            <person name="Emerson J.B."/>
            <person name="Anantharaman K."/>
            <person name="Thomas B.C."/>
            <person name="Malmstrom R."/>
            <person name="Stieglmeier M."/>
            <person name="Klingl A."/>
            <person name="Woyke T."/>
            <person name="Ryan C.M."/>
            <person name="Banfield J.F."/>
        </authorList>
    </citation>
    <scope>NUCLEOTIDE SEQUENCE [LARGE SCALE GENOMIC DNA]</scope>
</reference>
<gene>
    <name evidence="4" type="ORF">COT89_00035</name>
</gene>
<evidence type="ECO:0000256" key="1">
    <source>
        <dbReference type="ARBA" id="ARBA00001946"/>
    </source>
</evidence>
<dbReference type="GO" id="GO:0016787">
    <property type="term" value="F:hydrolase activity"/>
    <property type="evidence" value="ECO:0007669"/>
    <property type="project" value="UniProtKB-KW"/>
</dbReference>
<feature type="domain" description="Nudix hydrolase" evidence="3">
    <location>
        <begin position="4"/>
        <end position="139"/>
    </location>
</feature>
<dbReference type="PROSITE" id="PS51462">
    <property type="entry name" value="NUDIX"/>
    <property type="match status" value="1"/>
</dbReference>
<organism evidence="4 5">
    <name type="scientific">Candidatus Colwellbacteria bacterium CG10_big_fil_rev_8_21_14_0_10_42_22</name>
    <dbReference type="NCBI Taxonomy" id="1974540"/>
    <lineage>
        <taxon>Bacteria</taxon>
        <taxon>Candidatus Colwelliibacteriota</taxon>
    </lineage>
</organism>
<accession>A0A2H0VGQ8</accession>
<evidence type="ECO:0000313" key="4">
    <source>
        <dbReference type="EMBL" id="PIR98268.1"/>
    </source>
</evidence>
<dbReference type="EMBL" id="PFAH01000001">
    <property type="protein sequence ID" value="PIR98268.1"/>
    <property type="molecule type" value="Genomic_DNA"/>
</dbReference>
<protein>
    <recommendedName>
        <fullName evidence="3">Nudix hydrolase domain-containing protein</fullName>
    </recommendedName>
</protein>
<dbReference type="PANTHER" id="PTHR43046:SF14">
    <property type="entry name" value="MUTT_NUDIX FAMILY PROTEIN"/>
    <property type="match status" value="1"/>
</dbReference>
<evidence type="ECO:0000259" key="3">
    <source>
        <dbReference type="PROSITE" id="PS51462"/>
    </source>
</evidence>
<dbReference type="Proteomes" id="UP000231466">
    <property type="component" value="Unassembled WGS sequence"/>
</dbReference>
<dbReference type="AlphaFoldDB" id="A0A2H0VGQ8"/>
<name>A0A2H0VGQ8_9BACT</name>
<dbReference type="Gene3D" id="3.90.79.10">
    <property type="entry name" value="Nucleoside Triphosphate Pyrophosphohydrolase"/>
    <property type="match status" value="1"/>
</dbReference>
<keyword evidence="2" id="KW-0378">Hydrolase</keyword>
<evidence type="ECO:0000256" key="2">
    <source>
        <dbReference type="ARBA" id="ARBA00022801"/>
    </source>
</evidence>
<comment type="cofactor">
    <cofactor evidence="1">
        <name>Mg(2+)</name>
        <dbReference type="ChEBI" id="CHEBI:18420"/>
    </cofactor>
</comment>
<dbReference type="SUPFAM" id="SSF55811">
    <property type="entry name" value="Nudix"/>
    <property type="match status" value="1"/>
</dbReference>